<dbReference type="CDD" id="cd20540">
    <property type="entry name" value="CYCLIN_CCNY_like"/>
    <property type="match status" value="1"/>
</dbReference>
<name>A0ABQ9UME4_SAGOE</name>
<feature type="region of interest" description="Disordered" evidence="1">
    <location>
        <begin position="97"/>
        <end position="128"/>
    </location>
</feature>
<accession>A0ABQ9UME4</accession>
<gene>
    <name evidence="2" type="ORF">P7K49_023660</name>
</gene>
<protein>
    <recommendedName>
        <fullName evidence="4">Cyclin-like domain-containing protein</fullName>
    </recommendedName>
</protein>
<dbReference type="Proteomes" id="UP001266305">
    <property type="component" value="Unassembled WGS sequence"/>
</dbReference>
<evidence type="ECO:0000313" key="3">
    <source>
        <dbReference type="Proteomes" id="UP001266305"/>
    </source>
</evidence>
<comment type="caution">
    <text evidence="2">The sequence shown here is derived from an EMBL/GenBank/DDBJ whole genome shotgun (WGS) entry which is preliminary data.</text>
</comment>
<dbReference type="PANTHER" id="PTHR14248">
    <property type="entry name" value="CYCLIN Y, ISOFORM A"/>
    <property type="match status" value="1"/>
</dbReference>
<sequence length="289" mass="31797">MGNILCCCVCPKVSPELDHDEGSGCPPESKICEAAAEDTTAAAPTAAAIEPAELTVEAGEGLPVCDICDGEMPEGKEVMVPSALATPLAAALQDSTLEYNPSDHREAKKSQADDRALESDASEHPEAKKSLAVGETAVFFFTKKKNRALESDPSDDPEAKKSQADDTMSKLAQEIGENSRRNHDGLGHTFSYQESRQVGEYIMYDPSEKMIYRFIHTLFYVKRLKATEAIISAVYIERLLQCAKIYMCRTNWRRIILGAILVVTEVQSNVAVCNKDLCRRFKKLTVNDL</sequence>
<dbReference type="EMBL" id="JASSZA010000011">
    <property type="protein sequence ID" value="KAK2098209.1"/>
    <property type="molecule type" value="Genomic_DNA"/>
</dbReference>
<reference evidence="2 3" key="1">
    <citation type="submission" date="2023-05" db="EMBL/GenBank/DDBJ databases">
        <title>B98-5 Cell Line De Novo Hybrid Assembly: An Optical Mapping Approach.</title>
        <authorList>
            <person name="Kananen K."/>
            <person name="Auerbach J.A."/>
            <person name="Kautto E."/>
            <person name="Blachly J.S."/>
        </authorList>
    </citation>
    <scope>NUCLEOTIDE SEQUENCE [LARGE SCALE GENOMIC DNA]</scope>
    <source>
        <strain evidence="2">B95-8</strain>
        <tissue evidence="2">Cell line</tissue>
    </source>
</reference>
<feature type="compositionally biased region" description="Basic and acidic residues" evidence="1">
    <location>
        <begin position="157"/>
        <end position="168"/>
    </location>
</feature>
<evidence type="ECO:0000256" key="1">
    <source>
        <dbReference type="SAM" id="MobiDB-lite"/>
    </source>
</evidence>
<proteinExistence type="predicted"/>
<evidence type="ECO:0008006" key="4">
    <source>
        <dbReference type="Google" id="ProtNLM"/>
    </source>
</evidence>
<keyword evidence="3" id="KW-1185">Reference proteome</keyword>
<organism evidence="2 3">
    <name type="scientific">Saguinus oedipus</name>
    <name type="common">Cotton-top tamarin</name>
    <name type="synonym">Oedipomidas oedipus</name>
    <dbReference type="NCBI Taxonomy" id="9490"/>
    <lineage>
        <taxon>Eukaryota</taxon>
        <taxon>Metazoa</taxon>
        <taxon>Chordata</taxon>
        <taxon>Craniata</taxon>
        <taxon>Vertebrata</taxon>
        <taxon>Euteleostomi</taxon>
        <taxon>Mammalia</taxon>
        <taxon>Eutheria</taxon>
        <taxon>Euarchontoglires</taxon>
        <taxon>Primates</taxon>
        <taxon>Haplorrhini</taxon>
        <taxon>Platyrrhini</taxon>
        <taxon>Cebidae</taxon>
        <taxon>Callitrichinae</taxon>
        <taxon>Saguinus</taxon>
    </lineage>
</organism>
<feature type="region of interest" description="Disordered" evidence="1">
    <location>
        <begin position="148"/>
        <end position="168"/>
    </location>
</feature>
<feature type="compositionally biased region" description="Basic and acidic residues" evidence="1">
    <location>
        <begin position="101"/>
        <end position="128"/>
    </location>
</feature>
<evidence type="ECO:0000313" key="2">
    <source>
        <dbReference type="EMBL" id="KAK2098209.1"/>
    </source>
</evidence>